<evidence type="ECO:0000313" key="2">
    <source>
        <dbReference type="EMBL" id="KAF8412402.1"/>
    </source>
</evidence>
<dbReference type="AlphaFoldDB" id="A0A835A1H9"/>
<proteinExistence type="inferred from homology"/>
<comment type="similarity">
    <text evidence="1">Belongs to the ARG7 family.</text>
</comment>
<dbReference type="Pfam" id="PF02519">
    <property type="entry name" value="Auxin_inducible"/>
    <property type="match status" value="1"/>
</dbReference>
<keyword evidence="3" id="KW-1185">Reference proteome</keyword>
<sequence length="165" mass="18951">MRKVRGFKLGRKLIKVFKWVFRPKRKPRGFQRLNHRSSKSKATSKIYNLGRCFRRGAQGLCSSTSVSGYIRVSQDPSDTKPVAVPKGHLAVYVGEKDDDAHRFLVPVIYFNHPLFGDLLREAEEKYGYHHPGGITIPCRISEFESVQMRIAAGGICRKENLKRRY</sequence>
<dbReference type="PANTHER" id="PTHR31374:SF304">
    <property type="entry name" value="OS04G0537100 PROTEIN"/>
    <property type="match status" value="1"/>
</dbReference>
<dbReference type="EMBL" id="JABCRI010000001">
    <property type="protein sequence ID" value="KAF8412402.1"/>
    <property type="molecule type" value="Genomic_DNA"/>
</dbReference>
<evidence type="ECO:0000313" key="3">
    <source>
        <dbReference type="Proteomes" id="UP000655225"/>
    </source>
</evidence>
<dbReference type="Proteomes" id="UP000655225">
    <property type="component" value="Unassembled WGS sequence"/>
</dbReference>
<evidence type="ECO:0008006" key="4">
    <source>
        <dbReference type="Google" id="ProtNLM"/>
    </source>
</evidence>
<dbReference type="OMA" id="ERKNCMN"/>
<gene>
    <name evidence="2" type="ORF">HHK36_000366</name>
</gene>
<protein>
    <recommendedName>
        <fullName evidence="4">Small auxin up regulated protein</fullName>
    </recommendedName>
</protein>
<name>A0A835A1H9_TETSI</name>
<accession>A0A835A1H9</accession>
<dbReference type="GO" id="GO:0009733">
    <property type="term" value="P:response to auxin"/>
    <property type="evidence" value="ECO:0007669"/>
    <property type="project" value="InterPro"/>
</dbReference>
<dbReference type="PANTHER" id="PTHR31374">
    <property type="entry name" value="AUXIN-INDUCED PROTEIN-LIKE-RELATED"/>
    <property type="match status" value="1"/>
</dbReference>
<evidence type="ECO:0000256" key="1">
    <source>
        <dbReference type="ARBA" id="ARBA00006974"/>
    </source>
</evidence>
<dbReference type="OrthoDB" id="1026046at2759"/>
<reference evidence="2 3" key="1">
    <citation type="submission" date="2020-04" db="EMBL/GenBank/DDBJ databases">
        <title>Plant Genome Project.</title>
        <authorList>
            <person name="Zhang R.-G."/>
        </authorList>
    </citation>
    <scope>NUCLEOTIDE SEQUENCE [LARGE SCALE GENOMIC DNA]</scope>
    <source>
        <strain evidence="2">YNK0</strain>
        <tissue evidence="2">Leaf</tissue>
    </source>
</reference>
<organism evidence="2 3">
    <name type="scientific">Tetracentron sinense</name>
    <name type="common">Spur-leaf</name>
    <dbReference type="NCBI Taxonomy" id="13715"/>
    <lineage>
        <taxon>Eukaryota</taxon>
        <taxon>Viridiplantae</taxon>
        <taxon>Streptophyta</taxon>
        <taxon>Embryophyta</taxon>
        <taxon>Tracheophyta</taxon>
        <taxon>Spermatophyta</taxon>
        <taxon>Magnoliopsida</taxon>
        <taxon>Trochodendrales</taxon>
        <taxon>Trochodendraceae</taxon>
        <taxon>Tetracentron</taxon>
    </lineage>
</organism>
<dbReference type="InterPro" id="IPR003676">
    <property type="entry name" value="SAUR_fam"/>
</dbReference>
<comment type="caution">
    <text evidence="2">The sequence shown here is derived from an EMBL/GenBank/DDBJ whole genome shotgun (WGS) entry which is preliminary data.</text>
</comment>